<comment type="caution">
    <text evidence="1">The sequence shown here is derived from an EMBL/GenBank/DDBJ whole genome shotgun (WGS) entry which is preliminary data.</text>
</comment>
<keyword evidence="2" id="KW-1185">Reference proteome</keyword>
<feature type="non-terminal residue" evidence="1">
    <location>
        <position position="1"/>
    </location>
</feature>
<organism evidence="1 2">
    <name type="scientific">Taxus chinensis</name>
    <name type="common">Chinese yew</name>
    <name type="synonym">Taxus wallichiana var. chinensis</name>
    <dbReference type="NCBI Taxonomy" id="29808"/>
    <lineage>
        <taxon>Eukaryota</taxon>
        <taxon>Viridiplantae</taxon>
        <taxon>Streptophyta</taxon>
        <taxon>Embryophyta</taxon>
        <taxon>Tracheophyta</taxon>
        <taxon>Spermatophyta</taxon>
        <taxon>Pinopsida</taxon>
        <taxon>Pinidae</taxon>
        <taxon>Conifers II</taxon>
        <taxon>Cupressales</taxon>
        <taxon>Taxaceae</taxon>
        <taxon>Taxus</taxon>
    </lineage>
</organism>
<dbReference type="EMBL" id="JAHRHJ020000010">
    <property type="protein sequence ID" value="KAH9298529.1"/>
    <property type="molecule type" value="Genomic_DNA"/>
</dbReference>
<accession>A0AA38CLF9</accession>
<feature type="non-terminal residue" evidence="1">
    <location>
        <position position="56"/>
    </location>
</feature>
<evidence type="ECO:0000313" key="1">
    <source>
        <dbReference type="EMBL" id="KAH9298529.1"/>
    </source>
</evidence>
<gene>
    <name evidence="1" type="ORF">KI387_030211</name>
</gene>
<dbReference type="Proteomes" id="UP000824469">
    <property type="component" value="Unassembled WGS sequence"/>
</dbReference>
<reference evidence="1 2" key="1">
    <citation type="journal article" date="2021" name="Nat. Plants">
        <title>The Taxus genome provides insights into paclitaxel biosynthesis.</title>
        <authorList>
            <person name="Xiong X."/>
            <person name="Gou J."/>
            <person name="Liao Q."/>
            <person name="Li Y."/>
            <person name="Zhou Q."/>
            <person name="Bi G."/>
            <person name="Li C."/>
            <person name="Du R."/>
            <person name="Wang X."/>
            <person name="Sun T."/>
            <person name="Guo L."/>
            <person name="Liang H."/>
            <person name="Lu P."/>
            <person name="Wu Y."/>
            <person name="Zhang Z."/>
            <person name="Ro D.K."/>
            <person name="Shang Y."/>
            <person name="Huang S."/>
            <person name="Yan J."/>
        </authorList>
    </citation>
    <scope>NUCLEOTIDE SEQUENCE [LARGE SCALE GENOMIC DNA]</scope>
    <source>
        <strain evidence="1">Ta-2019</strain>
    </source>
</reference>
<dbReference type="AlphaFoldDB" id="A0AA38CLF9"/>
<evidence type="ECO:0000313" key="2">
    <source>
        <dbReference type="Proteomes" id="UP000824469"/>
    </source>
</evidence>
<name>A0AA38CLF9_TAXCH</name>
<sequence>VTGLNLEGTKFFNKCVDREVEDTNFLNEGENLEFVVAGIKITSIPKTFTEIVRMVV</sequence>
<proteinExistence type="predicted"/>
<protein>
    <submittedName>
        <fullName evidence="1">Uncharacterized protein</fullName>
    </submittedName>
</protein>